<dbReference type="InterPro" id="IPR000182">
    <property type="entry name" value="GNAT_dom"/>
</dbReference>
<organism evidence="2 3">
    <name type="scientific">Bremerella alba</name>
    <dbReference type="NCBI Taxonomy" id="980252"/>
    <lineage>
        <taxon>Bacteria</taxon>
        <taxon>Pseudomonadati</taxon>
        <taxon>Planctomycetota</taxon>
        <taxon>Planctomycetia</taxon>
        <taxon>Pirellulales</taxon>
        <taxon>Pirellulaceae</taxon>
        <taxon>Bremerella</taxon>
    </lineage>
</organism>
<reference evidence="2 3" key="1">
    <citation type="submission" date="2020-05" db="EMBL/GenBank/DDBJ databases">
        <title>Bremerella alba sp. nov., a novel planctomycete isolated from the surface of the macroalga Fucus spiralis.</title>
        <authorList>
            <person name="Godinho O."/>
            <person name="Botelho R."/>
            <person name="Albuquerque L."/>
            <person name="Wiegand S."/>
            <person name="Da Costa M.S."/>
            <person name="Lobo-Da-Cunha A."/>
            <person name="Jogler C."/>
            <person name="Lage O.M."/>
        </authorList>
    </citation>
    <scope>NUCLEOTIDE SEQUENCE [LARGE SCALE GENOMIC DNA]</scope>
    <source>
        <strain evidence="2 3">FF15</strain>
    </source>
</reference>
<dbReference type="PANTHER" id="PTHR41368:SF1">
    <property type="entry name" value="PROTEIN YGHO"/>
    <property type="match status" value="1"/>
</dbReference>
<dbReference type="Proteomes" id="UP000551616">
    <property type="component" value="Unassembled WGS sequence"/>
</dbReference>
<dbReference type="EMBL" id="JABRWO010000015">
    <property type="protein sequence ID" value="MBA2117472.1"/>
    <property type="molecule type" value="Genomic_DNA"/>
</dbReference>
<sequence>MSSITTEPVTTKRQQNEFVEFPWDLYRDDPNWIPPLRQNLKELVNFAPHPFYARNKVQCFLARREGQVVGRIAAILNVGHNERYDEQRGFWGFFESIDDTQVSGALFDAVKSWFSEQGIQKMRGPANPSLNHEIGTLIEGFDSPPAFMMTYNPPYYEKLITDYGYEKTQDLYAYWGHINMLEGLDPKLKFIVDEAKSRFNLKLRRMDRKRFKEDVHTFLDNYNRSLVGTWGFVPIDTAEVDKMADDMKHLLVPELTSVCEVDGKVIGSMFGMLDYNPRIKQINGKLFPFGFMRLLWNKKAIKNMRLISTNVVPEYQRWGIGLVILERLVPDIKKWGVQEVEFSWVLESNHLSRASLERGGAKKSKTYRMFDYAPAENAINTTGDSAT</sequence>
<name>A0A7V9A9I0_9BACT</name>
<dbReference type="GO" id="GO:0016747">
    <property type="term" value="F:acyltransferase activity, transferring groups other than amino-acyl groups"/>
    <property type="evidence" value="ECO:0007669"/>
    <property type="project" value="InterPro"/>
</dbReference>
<dbReference type="InterPro" id="IPR016181">
    <property type="entry name" value="Acyl_CoA_acyltransferase"/>
</dbReference>
<dbReference type="PROSITE" id="PS51186">
    <property type="entry name" value="GNAT"/>
    <property type="match status" value="1"/>
</dbReference>
<feature type="domain" description="N-acetyltransferase" evidence="1">
    <location>
        <begin position="201"/>
        <end position="382"/>
    </location>
</feature>
<protein>
    <recommendedName>
        <fullName evidence="1">N-acetyltransferase domain-containing protein</fullName>
    </recommendedName>
</protein>
<dbReference type="AlphaFoldDB" id="A0A7V9A9I0"/>
<evidence type="ECO:0000259" key="1">
    <source>
        <dbReference type="PROSITE" id="PS51186"/>
    </source>
</evidence>
<proteinExistence type="predicted"/>
<accession>A0A7V9A9I0</accession>
<keyword evidence="3" id="KW-1185">Reference proteome</keyword>
<comment type="caution">
    <text evidence="2">The sequence shown here is derived from an EMBL/GenBank/DDBJ whole genome shotgun (WGS) entry which is preliminary data.</text>
</comment>
<dbReference type="RefSeq" id="WP_207398851.1">
    <property type="nucleotide sequence ID" value="NZ_JABRWO010000015.1"/>
</dbReference>
<dbReference type="Gene3D" id="3.40.630.30">
    <property type="match status" value="1"/>
</dbReference>
<dbReference type="InterPro" id="IPR039968">
    <property type="entry name" value="BcerS-like"/>
</dbReference>
<evidence type="ECO:0000313" key="2">
    <source>
        <dbReference type="EMBL" id="MBA2117472.1"/>
    </source>
</evidence>
<gene>
    <name evidence="2" type="ORF">HOV93_46710</name>
</gene>
<dbReference type="PANTHER" id="PTHR41368">
    <property type="entry name" value="PROTEIN YGHO"/>
    <property type="match status" value="1"/>
</dbReference>
<dbReference type="SUPFAM" id="SSF55729">
    <property type="entry name" value="Acyl-CoA N-acyltransferases (Nat)"/>
    <property type="match status" value="1"/>
</dbReference>
<evidence type="ECO:0000313" key="3">
    <source>
        <dbReference type="Proteomes" id="UP000551616"/>
    </source>
</evidence>